<dbReference type="SUPFAM" id="SSF53850">
    <property type="entry name" value="Periplasmic binding protein-like II"/>
    <property type="match status" value="1"/>
</dbReference>
<dbReference type="Pfam" id="PF03401">
    <property type="entry name" value="TctC"/>
    <property type="match status" value="1"/>
</dbReference>
<dbReference type="PANTHER" id="PTHR42928:SF3">
    <property type="entry name" value="UPF0065 PROTEIN YFLP"/>
    <property type="match status" value="1"/>
</dbReference>
<gene>
    <name evidence="2" type="ORF">QNI14_13465</name>
</gene>
<comment type="similarity">
    <text evidence="1">Belongs to the UPF0065 (bug) family.</text>
</comment>
<keyword evidence="3" id="KW-1185">Reference proteome</keyword>
<dbReference type="RefSeq" id="WP_283717142.1">
    <property type="nucleotide sequence ID" value="NZ_JASJND010000008.1"/>
</dbReference>
<dbReference type="InterPro" id="IPR005064">
    <property type="entry name" value="BUG"/>
</dbReference>
<sequence>MSRSETRRPGRRVAGTIVGIVAVGLFAVAAVNAASSGSGASPRTNLSIIAPAAPGGGWDGFGREAQRVMRDDDIAGGIQVKNIPGASGTIGLGALAEMGDRHDVMMVTGGVMVGGILINSSAVDLEDVTPIARLADDFNVLVVPGDSPYDTLEEFADALAADPGGTAIAGGSLGGIDHLLAGMLAQEVDIDPSTVNYLAYPGGGEVVTSMLSHTAEAGLSGYNEFRDQIESGNLKALAVSAPEPIDGIDVPTFVEQGYDVAMSNWRGFVAPPDISDEVRNELTAMVTEMHDSSGWTDALERNDWVDSFMVGDEFAAFIREETERTEAIVKELGL</sequence>
<organism evidence="2 3">
    <name type="scientific">Microbacterium dauci</name>
    <dbReference type="NCBI Taxonomy" id="3048008"/>
    <lineage>
        <taxon>Bacteria</taxon>
        <taxon>Bacillati</taxon>
        <taxon>Actinomycetota</taxon>
        <taxon>Actinomycetes</taxon>
        <taxon>Micrococcales</taxon>
        <taxon>Microbacteriaceae</taxon>
        <taxon>Microbacterium</taxon>
    </lineage>
</organism>
<dbReference type="PANTHER" id="PTHR42928">
    <property type="entry name" value="TRICARBOXYLATE-BINDING PROTEIN"/>
    <property type="match status" value="1"/>
</dbReference>
<dbReference type="PIRSF" id="PIRSF017082">
    <property type="entry name" value="YflP"/>
    <property type="match status" value="1"/>
</dbReference>
<comment type="caution">
    <text evidence="2">The sequence shown here is derived from an EMBL/GenBank/DDBJ whole genome shotgun (WGS) entry which is preliminary data.</text>
</comment>
<reference evidence="2 3" key="1">
    <citation type="submission" date="2023-05" db="EMBL/GenBank/DDBJ databases">
        <title>Microbacterium dauci sp.nov., Isolated from Carrot Rhizosphere Soil.</title>
        <authorList>
            <person name="Xiao Z."/>
            <person name="Zheng J."/>
        </authorList>
    </citation>
    <scope>NUCLEOTIDE SEQUENCE [LARGE SCALE GENOMIC DNA]</scope>
    <source>
        <strain evidence="2 3">LX3-4</strain>
    </source>
</reference>
<dbReference type="InterPro" id="IPR042100">
    <property type="entry name" value="Bug_dom1"/>
</dbReference>
<dbReference type="EMBL" id="JASJND010000008">
    <property type="protein sequence ID" value="MDJ1115452.1"/>
    <property type="molecule type" value="Genomic_DNA"/>
</dbReference>
<proteinExistence type="inferred from homology"/>
<evidence type="ECO:0000256" key="1">
    <source>
        <dbReference type="ARBA" id="ARBA00006987"/>
    </source>
</evidence>
<evidence type="ECO:0000313" key="2">
    <source>
        <dbReference type="EMBL" id="MDJ1115452.1"/>
    </source>
</evidence>
<dbReference type="CDD" id="cd07012">
    <property type="entry name" value="PBP2_Bug_TTT"/>
    <property type="match status" value="1"/>
</dbReference>
<protein>
    <submittedName>
        <fullName evidence="2">Tripartite tricarboxylate transporter substrate-binding protein</fullName>
    </submittedName>
</protein>
<evidence type="ECO:0000313" key="3">
    <source>
        <dbReference type="Proteomes" id="UP001321481"/>
    </source>
</evidence>
<dbReference type="Gene3D" id="3.40.190.150">
    <property type="entry name" value="Bordetella uptake gene, domain 1"/>
    <property type="match status" value="1"/>
</dbReference>
<dbReference type="Proteomes" id="UP001321481">
    <property type="component" value="Unassembled WGS sequence"/>
</dbReference>
<accession>A0ABT6ZH26</accession>
<name>A0ABT6ZH26_9MICO</name>
<dbReference type="Gene3D" id="3.40.190.10">
    <property type="entry name" value="Periplasmic binding protein-like II"/>
    <property type="match status" value="1"/>
</dbReference>